<dbReference type="GO" id="GO:0005094">
    <property type="term" value="F:Rho GDP-dissociation inhibitor activity"/>
    <property type="evidence" value="ECO:0007669"/>
    <property type="project" value="EnsemblFungi"/>
</dbReference>
<dbReference type="GO" id="GO:0000131">
    <property type="term" value="C:incipient cellular bud site"/>
    <property type="evidence" value="ECO:0007669"/>
    <property type="project" value="EnsemblFungi"/>
</dbReference>
<feature type="compositionally biased region" description="Low complexity" evidence="8">
    <location>
        <begin position="65"/>
        <end position="74"/>
    </location>
</feature>
<feature type="region of interest" description="Disordered" evidence="8">
    <location>
        <begin position="310"/>
        <end position="346"/>
    </location>
</feature>
<dbReference type="PANTHER" id="PTHR24208">
    <property type="entry name" value="LIM/HOMEOBOX PROTEIN LHX"/>
    <property type="match status" value="1"/>
</dbReference>
<proteinExistence type="predicted"/>
<feature type="compositionally biased region" description="Polar residues" evidence="8">
    <location>
        <begin position="502"/>
        <end position="513"/>
    </location>
</feature>
<dbReference type="GO" id="GO:0035023">
    <property type="term" value="P:regulation of Rho protein signal transduction"/>
    <property type="evidence" value="ECO:0007669"/>
    <property type="project" value="EnsemblFungi"/>
</dbReference>
<dbReference type="Gene3D" id="2.10.110.10">
    <property type="entry name" value="Cysteine Rich Protein"/>
    <property type="match status" value="2"/>
</dbReference>
<dbReference type="GO" id="GO:0005934">
    <property type="term" value="C:cellular bud tip"/>
    <property type="evidence" value="ECO:0007669"/>
    <property type="project" value="EnsemblFungi"/>
</dbReference>
<feature type="region of interest" description="Disordered" evidence="8">
    <location>
        <begin position="392"/>
        <end position="413"/>
    </location>
</feature>
<keyword evidence="6" id="KW-0539">Nucleus</keyword>
<evidence type="ECO:0000256" key="2">
    <source>
        <dbReference type="ARBA" id="ARBA00022723"/>
    </source>
</evidence>
<feature type="compositionally biased region" description="Low complexity" evidence="8">
    <location>
        <begin position="104"/>
        <end position="129"/>
    </location>
</feature>
<dbReference type="eggNOG" id="KOG1703">
    <property type="taxonomic scope" value="Eukaryota"/>
</dbReference>
<dbReference type="Pfam" id="PF00412">
    <property type="entry name" value="LIM"/>
    <property type="match status" value="2"/>
</dbReference>
<dbReference type="SMART" id="SM00132">
    <property type="entry name" value="LIM"/>
    <property type="match status" value="2"/>
</dbReference>
<dbReference type="InterPro" id="IPR050453">
    <property type="entry name" value="LIM_Homeobox_TF"/>
</dbReference>
<dbReference type="HOGENOM" id="CLU_016772_0_0_1"/>
<dbReference type="PROSITE" id="PS50023">
    <property type="entry name" value="LIM_DOMAIN_2"/>
    <property type="match status" value="1"/>
</dbReference>
<dbReference type="PANTHER" id="PTHR24208:SF166">
    <property type="entry name" value="LIM HOMEOBOX TRANSCRIPTION FACTOR 1 ALPHA, ISOFORM B"/>
    <property type="match status" value="1"/>
</dbReference>
<feature type="compositionally biased region" description="Basic and acidic residues" evidence="8">
    <location>
        <begin position="478"/>
        <end position="487"/>
    </location>
</feature>
<evidence type="ECO:0000313" key="11">
    <source>
        <dbReference type="Proteomes" id="UP000005627"/>
    </source>
</evidence>
<evidence type="ECO:0000313" key="10">
    <source>
        <dbReference type="EMBL" id="CCE90360.1"/>
    </source>
</evidence>
<feature type="compositionally biased region" description="Polar residues" evidence="8">
    <location>
        <begin position="130"/>
        <end position="190"/>
    </location>
</feature>
<dbReference type="GO" id="GO:0046872">
    <property type="term" value="F:metal ion binding"/>
    <property type="evidence" value="ECO:0007669"/>
    <property type="project" value="UniProtKB-KW"/>
</dbReference>
<dbReference type="CDD" id="cd08368">
    <property type="entry name" value="LIM"/>
    <property type="match status" value="1"/>
</dbReference>
<dbReference type="InParanoid" id="G8ZP16"/>
<evidence type="ECO:0000256" key="6">
    <source>
        <dbReference type="ARBA" id="ARBA00023242"/>
    </source>
</evidence>
<dbReference type="AlphaFoldDB" id="G8ZP16"/>
<evidence type="ECO:0000256" key="1">
    <source>
        <dbReference type="ARBA" id="ARBA00004123"/>
    </source>
</evidence>
<evidence type="ECO:0000256" key="4">
    <source>
        <dbReference type="ARBA" id="ARBA00023125"/>
    </source>
</evidence>
<evidence type="ECO:0000256" key="5">
    <source>
        <dbReference type="ARBA" id="ARBA00023155"/>
    </source>
</evidence>
<dbReference type="FunCoup" id="G8ZP16">
    <property type="interactions" value="45"/>
</dbReference>
<dbReference type="CDD" id="cd09397">
    <property type="entry name" value="LIM1_UF1"/>
    <property type="match status" value="1"/>
</dbReference>
<feature type="region of interest" description="Disordered" evidence="8">
    <location>
        <begin position="429"/>
        <end position="524"/>
    </location>
</feature>
<comment type="subcellular location">
    <subcellularLocation>
        <location evidence="1">Nucleus</location>
    </subcellularLocation>
</comment>
<reference evidence="10 11" key="1">
    <citation type="journal article" date="2011" name="Proc. Natl. Acad. Sci. U.S.A.">
        <title>Evolutionary erosion of yeast sex chromosomes by mating-type switching accidents.</title>
        <authorList>
            <person name="Gordon J.L."/>
            <person name="Armisen D."/>
            <person name="Proux-Wera E."/>
            <person name="Oheigeartaigh S.S."/>
            <person name="Byrne K.P."/>
            <person name="Wolfe K.H."/>
        </authorList>
    </citation>
    <scope>NUCLEOTIDE SEQUENCE [LARGE SCALE GENOMIC DNA]</scope>
    <source>
        <strain evidence="11">ATCC 10662 / CBS 1146 / NBRC 0425 / NCYC 2629 / NRRL Y-866</strain>
    </source>
</reference>
<protein>
    <recommendedName>
        <fullName evidence="9">LIM zinc-binding domain-containing protein</fullName>
    </recommendedName>
</protein>
<dbReference type="Proteomes" id="UP000005627">
    <property type="component" value="Chromosome 2"/>
</dbReference>
<dbReference type="GO" id="GO:0005737">
    <property type="term" value="C:cytoplasm"/>
    <property type="evidence" value="ECO:0007669"/>
    <property type="project" value="EnsemblFungi"/>
</dbReference>
<keyword evidence="11" id="KW-1185">Reference proteome</keyword>
<dbReference type="GO" id="GO:0000981">
    <property type="term" value="F:DNA-binding transcription factor activity, RNA polymerase II-specific"/>
    <property type="evidence" value="ECO:0007669"/>
    <property type="project" value="TreeGrafter"/>
</dbReference>
<dbReference type="GO" id="GO:0030011">
    <property type="term" value="P:maintenance of cell polarity"/>
    <property type="evidence" value="ECO:0007669"/>
    <property type="project" value="EnsemblFungi"/>
</dbReference>
<feature type="region of interest" description="Disordered" evidence="8">
    <location>
        <begin position="33"/>
        <end position="85"/>
    </location>
</feature>
<dbReference type="KEGG" id="tdl:TDEL_0B02310"/>
<dbReference type="FunFam" id="2.10.110.10:FF:000128">
    <property type="entry name" value="Pxl1p"/>
    <property type="match status" value="1"/>
</dbReference>
<dbReference type="PROSITE" id="PS00478">
    <property type="entry name" value="LIM_DOMAIN_1"/>
    <property type="match status" value="2"/>
</dbReference>
<dbReference type="OrthoDB" id="1112565at2759"/>
<dbReference type="GO" id="GO:0000977">
    <property type="term" value="F:RNA polymerase II transcription regulatory region sequence-specific DNA binding"/>
    <property type="evidence" value="ECO:0007669"/>
    <property type="project" value="TreeGrafter"/>
</dbReference>
<dbReference type="GO" id="GO:0043332">
    <property type="term" value="C:mating projection tip"/>
    <property type="evidence" value="ECO:0007669"/>
    <property type="project" value="EnsemblFungi"/>
</dbReference>
<feature type="region of interest" description="Disordered" evidence="8">
    <location>
        <begin position="235"/>
        <end position="259"/>
    </location>
</feature>
<dbReference type="SUPFAM" id="SSF57716">
    <property type="entry name" value="Glucocorticoid receptor-like (DNA-binding domain)"/>
    <property type="match status" value="1"/>
</dbReference>
<feature type="region of interest" description="Disordered" evidence="8">
    <location>
        <begin position="97"/>
        <end position="205"/>
    </location>
</feature>
<evidence type="ECO:0000256" key="8">
    <source>
        <dbReference type="SAM" id="MobiDB-lite"/>
    </source>
</evidence>
<evidence type="ECO:0000259" key="9">
    <source>
        <dbReference type="PROSITE" id="PS50023"/>
    </source>
</evidence>
<keyword evidence="3 7" id="KW-0862">Zinc</keyword>
<feature type="compositionally biased region" description="Polar residues" evidence="8">
    <location>
        <begin position="429"/>
        <end position="441"/>
    </location>
</feature>
<evidence type="ECO:0000256" key="3">
    <source>
        <dbReference type="ARBA" id="ARBA00022833"/>
    </source>
</evidence>
<dbReference type="STRING" id="1076872.G8ZP16"/>
<feature type="domain" description="LIM zinc-binding" evidence="9">
    <location>
        <begin position="524"/>
        <end position="589"/>
    </location>
</feature>
<evidence type="ECO:0000256" key="7">
    <source>
        <dbReference type="PROSITE-ProRule" id="PRU00125"/>
    </source>
</evidence>
<sequence length="669" mass="73723">MFNHIYGSPFPTINPKVRYRTALERAGFDVNFNSRSAANGDGLGSADMNRRNVSMGNLQQPPPRSQSRAASRVASLPGVREQPGEYHVPLVHKPYAPSAKYSTGSQARSSGPSRAQSSTSSQPSGPTTAQYSTSSQPSGPSTAQYSTSSQPNGPSTAQYCTSSQPSGPTNTSGSYSANPSLQYSSASKPSFTFEERPSHHQERELNPIERSFMMLTQNDTSSSVDIRTTEMEIKEPVEEQPVEEQPAEIHSPTTPRKSVHSTVESLNFEPSSELHVGLSPVNHEKETPKVIAGKQLPVLSVTTHLDSIEDEKPLNLGGSQWSQSDKKISEKERGSVTPEDLTTPHTATNLQVETLIAQLDNVSYSKNAQLDNPFSTSTATNSLSGSQLDVRSLSVDRTRSHSNTSSQFKKSSAYLSKLPEADLETGAQTVTLDQESVSSPSLKMGDTPTFYKFRQPRLNSFPGPEETPIPSIEPLQLSRKDKIEGSPRIEPAQEESTIKNDVPSNSGNETLNIESEPKYPPGEGPCRNCGQEVVDRPIYSKKANELSGQWHRQCFRCLNCDVKFNKTTPCYILDDKPYCQQHYHEENGSICQVCSGFIEGECLENDRTERFHVHCLTCFLCHTQITSDYFIYNLELPLCGNHDLEALLQEGPDSSVSKRRTRLINFTQS</sequence>
<dbReference type="EMBL" id="HE616743">
    <property type="protein sequence ID" value="CCE90360.1"/>
    <property type="molecule type" value="Genomic_DNA"/>
</dbReference>
<dbReference type="RefSeq" id="XP_003679571.1">
    <property type="nucleotide sequence ID" value="XM_003679523.1"/>
</dbReference>
<dbReference type="GO" id="GO:0005935">
    <property type="term" value="C:cellular bud neck"/>
    <property type="evidence" value="ECO:0007669"/>
    <property type="project" value="EnsemblFungi"/>
</dbReference>
<keyword evidence="4" id="KW-0238">DNA-binding</keyword>
<feature type="compositionally biased region" description="Basic and acidic residues" evidence="8">
    <location>
        <begin position="193"/>
        <end position="205"/>
    </location>
</feature>
<organism evidence="10 11">
    <name type="scientific">Torulaspora delbrueckii</name>
    <name type="common">Yeast</name>
    <name type="synonym">Candida colliculosa</name>
    <dbReference type="NCBI Taxonomy" id="4950"/>
    <lineage>
        <taxon>Eukaryota</taxon>
        <taxon>Fungi</taxon>
        <taxon>Dikarya</taxon>
        <taxon>Ascomycota</taxon>
        <taxon>Saccharomycotina</taxon>
        <taxon>Saccharomycetes</taxon>
        <taxon>Saccharomycetales</taxon>
        <taxon>Saccharomycetaceae</taxon>
        <taxon>Torulaspora</taxon>
    </lineage>
</organism>
<dbReference type="InterPro" id="IPR001781">
    <property type="entry name" value="Znf_LIM"/>
</dbReference>
<feature type="compositionally biased region" description="Polar residues" evidence="8">
    <location>
        <begin position="401"/>
        <end position="413"/>
    </location>
</feature>
<dbReference type="GO" id="GO:0005634">
    <property type="term" value="C:nucleus"/>
    <property type="evidence" value="ECO:0007669"/>
    <property type="project" value="UniProtKB-SubCell"/>
</dbReference>
<keyword evidence="5" id="KW-0371">Homeobox</keyword>
<keyword evidence="7" id="KW-0440">LIM domain</keyword>
<gene>
    <name evidence="10" type="primary">TDEL0B02310</name>
    <name evidence="10" type="ORF">TDEL_0B02310</name>
</gene>
<dbReference type="GeneID" id="11504281"/>
<keyword evidence="2 7" id="KW-0479">Metal-binding</keyword>
<accession>G8ZP16</accession>
<feature type="compositionally biased region" description="Basic and acidic residues" evidence="8">
    <location>
        <begin position="324"/>
        <end position="334"/>
    </location>
</feature>
<name>G8ZP16_TORDE</name>